<feature type="compositionally biased region" description="Low complexity" evidence="1">
    <location>
        <begin position="77"/>
        <end position="88"/>
    </location>
</feature>
<keyword evidence="2" id="KW-0472">Membrane</keyword>
<dbReference type="AlphaFoldDB" id="A0A438DEU1"/>
<accession>A0A438DEU1</accession>
<sequence>MEPVRFFPKFSRLETGGSFIPLAFCDCHGGSQLLVEESEGGRVIVLKGAPRLGAARRHPPAPRLKRGDAPSRRRRLGAQGARLQQGARRSPELPPTAQPGTISFSSSFFFFFFFFLFLQQSGCRDAPQP</sequence>
<protein>
    <submittedName>
        <fullName evidence="3">Uncharacterized protein</fullName>
    </submittedName>
</protein>
<proteinExistence type="predicted"/>
<name>A0A438DEU1_VITVI</name>
<evidence type="ECO:0000313" key="3">
    <source>
        <dbReference type="EMBL" id="RVW33929.1"/>
    </source>
</evidence>
<keyword evidence="2" id="KW-1133">Transmembrane helix</keyword>
<comment type="caution">
    <text evidence="3">The sequence shown here is derived from an EMBL/GenBank/DDBJ whole genome shotgun (WGS) entry which is preliminary data.</text>
</comment>
<dbReference type="EMBL" id="QGNW01001662">
    <property type="protein sequence ID" value="RVW33929.1"/>
    <property type="molecule type" value="Genomic_DNA"/>
</dbReference>
<reference evidence="3 4" key="1">
    <citation type="journal article" date="2018" name="PLoS Genet.">
        <title>Population sequencing reveals clonal diversity and ancestral inbreeding in the grapevine cultivar Chardonnay.</title>
        <authorList>
            <person name="Roach M.J."/>
            <person name="Johnson D.L."/>
            <person name="Bohlmann J."/>
            <person name="van Vuuren H.J."/>
            <person name="Jones S.J."/>
            <person name="Pretorius I.S."/>
            <person name="Schmidt S.A."/>
            <person name="Borneman A.R."/>
        </authorList>
    </citation>
    <scope>NUCLEOTIDE SEQUENCE [LARGE SCALE GENOMIC DNA]</scope>
    <source>
        <strain evidence="4">cv. Chardonnay</strain>
        <tissue evidence="3">Leaf</tissue>
    </source>
</reference>
<evidence type="ECO:0000313" key="4">
    <source>
        <dbReference type="Proteomes" id="UP000288805"/>
    </source>
</evidence>
<gene>
    <name evidence="3" type="ORF">CK203_082927</name>
</gene>
<organism evidence="3 4">
    <name type="scientific">Vitis vinifera</name>
    <name type="common">Grape</name>
    <dbReference type="NCBI Taxonomy" id="29760"/>
    <lineage>
        <taxon>Eukaryota</taxon>
        <taxon>Viridiplantae</taxon>
        <taxon>Streptophyta</taxon>
        <taxon>Embryophyta</taxon>
        <taxon>Tracheophyta</taxon>
        <taxon>Spermatophyta</taxon>
        <taxon>Magnoliopsida</taxon>
        <taxon>eudicotyledons</taxon>
        <taxon>Gunneridae</taxon>
        <taxon>Pentapetalae</taxon>
        <taxon>rosids</taxon>
        <taxon>Vitales</taxon>
        <taxon>Vitaceae</taxon>
        <taxon>Viteae</taxon>
        <taxon>Vitis</taxon>
    </lineage>
</organism>
<evidence type="ECO:0000256" key="1">
    <source>
        <dbReference type="SAM" id="MobiDB-lite"/>
    </source>
</evidence>
<feature type="compositionally biased region" description="Basic residues" evidence="1">
    <location>
        <begin position="54"/>
        <end position="64"/>
    </location>
</feature>
<keyword evidence="2" id="KW-0812">Transmembrane</keyword>
<feature type="transmembrane region" description="Helical" evidence="2">
    <location>
        <begin position="100"/>
        <end position="118"/>
    </location>
</feature>
<dbReference type="Proteomes" id="UP000288805">
    <property type="component" value="Unassembled WGS sequence"/>
</dbReference>
<evidence type="ECO:0000256" key="2">
    <source>
        <dbReference type="SAM" id="Phobius"/>
    </source>
</evidence>
<feature type="region of interest" description="Disordered" evidence="1">
    <location>
        <begin position="53"/>
        <end position="99"/>
    </location>
</feature>